<sequence>MKVVFWGKEFFRLKDSLDGAFSGHDILVADPADDRGALGDAEMLVVRPVTVDDALLSRAPALKLVQQWGAGAEGIDLDACSRRGIFACNVPSIGTGNAEGVAEVAFLHMLILAKRFFRAREKLLEGKVYTPPGMALWGKKACVIGLGNVGRSITVRMKAFGMKVTGVNRTLPADHARWGIDTFVTLTDAEKAVKGAKFVVTALALTPETENIVGEPLFRAMDRDAFFINVARGGIVSRQALERALEEEWIAGAGLDVLWEEPHRTDDPFLAHPKVVVTPHIGGVNDASLEGVLRFIAGNAALLAEGKRPMSCLNESGTGRKKS</sequence>
<dbReference type="GO" id="GO:0051287">
    <property type="term" value="F:NAD binding"/>
    <property type="evidence" value="ECO:0007669"/>
    <property type="project" value="InterPro"/>
</dbReference>
<dbReference type="InterPro" id="IPR006140">
    <property type="entry name" value="D-isomer_DH_NAD-bd"/>
</dbReference>
<dbReference type="Pfam" id="PF02826">
    <property type="entry name" value="2-Hacid_dh_C"/>
    <property type="match status" value="1"/>
</dbReference>
<dbReference type="Gene3D" id="3.40.50.720">
    <property type="entry name" value="NAD(P)-binding Rossmann-like Domain"/>
    <property type="match status" value="2"/>
</dbReference>
<evidence type="ECO:0000256" key="2">
    <source>
        <dbReference type="ARBA" id="ARBA00023027"/>
    </source>
</evidence>
<dbReference type="Proteomes" id="UP000295066">
    <property type="component" value="Unassembled WGS sequence"/>
</dbReference>
<evidence type="ECO:0000313" key="7">
    <source>
        <dbReference type="Proteomes" id="UP000295066"/>
    </source>
</evidence>
<dbReference type="PANTHER" id="PTHR10996">
    <property type="entry name" value="2-HYDROXYACID DEHYDROGENASE-RELATED"/>
    <property type="match status" value="1"/>
</dbReference>
<dbReference type="EMBL" id="SORI01000001">
    <property type="protein sequence ID" value="TDY65200.1"/>
    <property type="molecule type" value="Genomic_DNA"/>
</dbReference>
<dbReference type="InterPro" id="IPR036291">
    <property type="entry name" value="NAD(P)-bd_dom_sf"/>
</dbReference>
<dbReference type="GO" id="GO:0030267">
    <property type="term" value="F:glyoxylate reductase (NADPH) activity"/>
    <property type="evidence" value="ECO:0007669"/>
    <property type="project" value="TreeGrafter"/>
</dbReference>
<name>A0A4R8MGY5_9BACT</name>
<dbReference type="OrthoDB" id="9793626at2"/>
<gene>
    <name evidence="6" type="ORF">C8D99_101351</name>
</gene>
<comment type="similarity">
    <text evidence="3">Belongs to the D-isomer specific 2-hydroxyacid dehydrogenase family.</text>
</comment>
<evidence type="ECO:0000259" key="4">
    <source>
        <dbReference type="Pfam" id="PF00389"/>
    </source>
</evidence>
<proteinExistence type="inferred from homology"/>
<evidence type="ECO:0000256" key="3">
    <source>
        <dbReference type="RuleBase" id="RU003719"/>
    </source>
</evidence>
<dbReference type="InterPro" id="IPR050223">
    <property type="entry name" value="D-isomer_2-hydroxyacid_DH"/>
</dbReference>
<protein>
    <submittedName>
        <fullName evidence="6">Phosphoglycerate dehydrogenase-like enzyme</fullName>
    </submittedName>
</protein>
<dbReference type="SUPFAM" id="SSF52283">
    <property type="entry name" value="Formate/glycerate dehydrogenase catalytic domain-like"/>
    <property type="match status" value="1"/>
</dbReference>
<dbReference type="RefSeq" id="WP_133955683.1">
    <property type="nucleotide sequence ID" value="NZ_SORI01000001.1"/>
</dbReference>
<comment type="caution">
    <text evidence="6">The sequence shown here is derived from an EMBL/GenBank/DDBJ whole genome shotgun (WGS) entry which is preliminary data.</text>
</comment>
<keyword evidence="2" id="KW-0520">NAD</keyword>
<dbReference type="InterPro" id="IPR006139">
    <property type="entry name" value="D-isomer_2_OHA_DH_cat_dom"/>
</dbReference>
<organism evidence="6 7">
    <name type="scientific">Aminivibrio pyruvatiphilus</name>
    <dbReference type="NCBI Taxonomy" id="1005740"/>
    <lineage>
        <taxon>Bacteria</taxon>
        <taxon>Thermotogati</taxon>
        <taxon>Synergistota</taxon>
        <taxon>Synergistia</taxon>
        <taxon>Synergistales</taxon>
        <taxon>Aminobacteriaceae</taxon>
        <taxon>Aminivibrio</taxon>
    </lineage>
</organism>
<dbReference type="SUPFAM" id="SSF51735">
    <property type="entry name" value="NAD(P)-binding Rossmann-fold domains"/>
    <property type="match status" value="1"/>
</dbReference>
<dbReference type="GO" id="GO:0005829">
    <property type="term" value="C:cytosol"/>
    <property type="evidence" value="ECO:0007669"/>
    <property type="project" value="TreeGrafter"/>
</dbReference>
<feature type="domain" description="D-isomer specific 2-hydroxyacid dehydrogenase NAD-binding" evidence="5">
    <location>
        <begin position="108"/>
        <end position="282"/>
    </location>
</feature>
<dbReference type="PANTHER" id="PTHR10996:SF178">
    <property type="entry name" value="2-HYDROXYACID DEHYDROGENASE YGL185C-RELATED"/>
    <property type="match status" value="1"/>
</dbReference>
<dbReference type="AlphaFoldDB" id="A0A4R8MGY5"/>
<evidence type="ECO:0000259" key="5">
    <source>
        <dbReference type="Pfam" id="PF02826"/>
    </source>
</evidence>
<dbReference type="GO" id="GO:0016618">
    <property type="term" value="F:hydroxypyruvate reductase [NAD(P)H] activity"/>
    <property type="evidence" value="ECO:0007669"/>
    <property type="project" value="TreeGrafter"/>
</dbReference>
<evidence type="ECO:0000313" key="6">
    <source>
        <dbReference type="EMBL" id="TDY65200.1"/>
    </source>
</evidence>
<dbReference type="Pfam" id="PF00389">
    <property type="entry name" value="2-Hacid_dh"/>
    <property type="match status" value="1"/>
</dbReference>
<evidence type="ECO:0000256" key="1">
    <source>
        <dbReference type="ARBA" id="ARBA00023002"/>
    </source>
</evidence>
<feature type="domain" description="D-isomer specific 2-hydroxyacid dehydrogenase catalytic" evidence="4">
    <location>
        <begin position="37"/>
        <end position="314"/>
    </location>
</feature>
<keyword evidence="1 3" id="KW-0560">Oxidoreductase</keyword>
<reference evidence="6 7" key="1">
    <citation type="submission" date="2019-03" db="EMBL/GenBank/DDBJ databases">
        <title>Genomic Encyclopedia of Type Strains, Phase IV (KMG-IV): sequencing the most valuable type-strain genomes for metagenomic binning, comparative biology and taxonomic classification.</title>
        <authorList>
            <person name="Goeker M."/>
        </authorList>
    </citation>
    <scope>NUCLEOTIDE SEQUENCE [LARGE SCALE GENOMIC DNA]</scope>
    <source>
        <strain evidence="6 7">DSM 25964</strain>
    </source>
</reference>
<accession>A0A4R8MGY5</accession>
<keyword evidence="7" id="KW-1185">Reference proteome</keyword>